<name>A0ABR4PHP0_9HELO</name>
<keyword evidence="3" id="KW-1185">Reference proteome</keyword>
<sequence>MEVRPCFVKVIHRGSCSRTRGTSKIRNTPDCIIHSTQTLPEPHSLITFISSMFLASTGPEVVIVVVMVMVMEMEVVMVITVALVDLVTLAPTLISLAITSIW</sequence>
<evidence type="ECO:0000313" key="3">
    <source>
        <dbReference type="Proteomes" id="UP001629113"/>
    </source>
</evidence>
<evidence type="ECO:0008006" key="4">
    <source>
        <dbReference type="Google" id="ProtNLM"/>
    </source>
</evidence>
<accession>A0ABR4PHP0</accession>
<keyword evidence="1" id="KW-0472">Membrane</keyword>
<proteinExistence type="predicted"/>
<feature type="transmembrane region" description="Helical" evidence="1">
    <location>
        <begin position="45"/>
        <end position="68"/>
    </location>
</feature>
<reference evidence="2 3" key="1">
    <citation type="submission" date="2024-06" db="EMBL/GenBank/DDBJ databases">
        <title>Complete genome of Phlyctema vagabunda strain 19-DSS-EL-015.</title>
        <authorList>
            <person name="Fiorenzani C."/>
        </authorList>
    </citation>
    <scope>NUCLEOTIDE SEQUENCE [LARGE SCALE GENOMIC DNA]</scope>
    <source>
        <strain evidence="2 3">19-DSS-EL-015</strain>
    </source>
</reference>
<organism evidence="2 3">
    <name type="scientific">Phlyctema vagabunda</name>
    <dbReference type="NCBI Taxonomy" id="108571"/>
    <lineage>
        <taxon>Eukaryota</taxon>
        <taxon>Fungi</taxon>
        <taxon>Dikarya</taxon>
        <taxon>Ascomycota</taxon>
        <taxon>Pezizomycotina</taxon>
        <taxon>Leotiomycetes</taxon>
        <taxon>Helotiales</taxon>
        <taxon>Dermateaceae</taxon>
        <taxon>Phlyctema</taxon>
    </lineage>
</organism>
<gene>
    <name evidence="2" type="ORF">PVAG01_04593</name>
</gene>
<dbReference type="Proteomes" id="UP001629113">
    <property type="component" value="Unassembled WGS sequence"/>
</dbReference>
<protein>
    <recommendedName>
        <fullName evidence="4">NADH dehydrogenase subunit 4L</fullName>
    </recommendedName>
</protein>
<feature type="transmembrane region" description="Helical" evidence="1">
    <location>
        <begin position="75"/>
        <end position="98"/>
    </location>
</feature>
<keyword evidence="1" id="KW-0812">Transmembrane</keyword>
<comment type="caution">
    <text evidence="2">The sequence shown here is derived from an EMBL/GenBank/DDBJ whole genome shotgun (WGS) entry which is preliminary data.</text>
</comment>
<evidence type="ECO:0000256" key="1">
    <source>
        <dbReference type="SAM" id="Phobius"/>
    </source>
</evidence>
<evidence type="ECO:0000313" key="2">
    <source>
        <dbReference type="EMBL" id="KAL3422846.1"/>
    </source>
</evidence>
<dbReference type="EMBL" id="JBFCZG010000004">
    <property type="protein sequence ID" value="KAL3422846.1"/>
    <property type="molecule type" value="Genomic_DNA"/>
</dbReference>
<keyword evidence="1" id="KW-1133">Transmembrane helix</keyword>